<dbReference type="SUPFAM" id="SSF55486">
    <property type="entry name" value="Metalloproteases ('zincins'), catalytic domain"/>
    <property type="match status" value="1"/>
</dbReference>
<keyword evidence="4 7" id="KW-0378">Hydrolase</keyword>
<dbReference type="Gene3D" id="1.10.1370.10">
    <property type="entry name" value="Neurolysin, domain 3"/>
    <property type="match status" value="1"/>
</dbReference>
<evidence type="ECO:0000256" key="5">
    <source>
        <dbReference type="ARBA" id="ARBA00022833"/>
    </source>
</evidence>
<evidence type="ECO:0000256" key="6">
    <source>
        <dbReference type="ARBA" id="ARBA00023049"/>
    </source>
</evidence>
<evidence type="ECO:0000259" key="8">
    <source>
        <dbReference type="Pfam" id="PF01432"/>
    </source>
</evidence>
<dbReference type="InterPro" id="IPR024077">
    <property type="entry name" value="Neurolysin/TOP_dom2"/>
</dbReference>
<comment type="similarity">
    <text evidence="1 7">Belongs to the peptidase M3 family.</text>
</comment>
<dbReference type="Gene3D" id="3.40.390.10">
    <property type="entry name" value="Collagenase (Catalytic Domain)"/>
    <property type="match status" value="1"/>
</dbReference>
<evidence type="ECO:0000256" key="4">
    <source>
        <dbReference type="ARBA" id="ARBA00022801"/>
    </source>
</evidence>
<dbReference type="InterPro" id="IPR024079">
    <property type="entry name" value="MetalloPept_cat_dom_sf"/>
</dbReference>
<accession>A0ABY7K288</accession>
<proteinExistence type="inferred from homology"/>
<gene>
    <name evidence="9" type="ORF">M6B22_04895</name>
</gene>
<evidence type="ECO:0000256" key="2">
    <source>
        <dbReference type="ARBA" id="ARBA00022670"/>
    </source>
</evidence>
<evidence type="ECO:0000313" key="9">
    <source>
        <dbReference type="EMBL" id="WAX58110.1"/>
    </source>
</evidence>
<protein>
    <submittedName>
        <fullName evidence="9">Zn-dependent oligopeptidase</fullName>
    </submittedName>
</protein>
<dbReference type="PANTHER" id="PTHR11804:SF84">
    <property type="entry name" value="SACCHAROLYSIN"/>
    <property type="match status" value="1"/>
</dbReference>
<reference evidence="9" key="1">
    <citation type="submission" date="2022-05" db="EMBL/GenBank/DDBJ databases">
        <title>Jatrophihabitans sp. SB3-54 whole genome sequence.</title>
        <authorList>
            <person name="Suh M.K."/>
            <person name="Eom M.K."/>
            <person name="Kim J.S."/>
            <person name="Kim H.S."/>
            <person name="Do H.E."/>
            <person name="Shin Y.K."/>
            <person name="Lee J.-S."/>
        </authorList>
    </citation>
    <scope>NUCLEOTIDE SEQUENCE</scope>
    <source>
        <strain evidence="9">SB3-54</strain>
    </source>
</reference>
<dbReference type="InterPro" id="IPR001567">
    <property type="entry name" value="Pept_M3A_M3B_dom"/>
</dbReference>
<feature type="domain" description="Peptidase M3A/M3B catalytic" evidence="8">
    <location>
        <begin position="210"/>
        <end position="632"/>
    </location>
</feature>
<dbReference type="RefSeq" id="WP_269444660.1">
    <property type="nucleotide sequence ID" value="NZ_CP097463.1"/>
</dbReference>
<keyword evidence="10" id="KW-1185">Reference proteome</keyword>
<dbReference type="Proteomes" id="UP001164693">
    <property type="component" value="Chromosome"/>
</dbReference>
<evidence type="ECO:0000313" key="10">
    <source>
        <dbReference type="Proteomes" id="UP001164693"/>
    </source>
</evidence>
<evidence type="ECO:0000256" key="3">
    <source>
        <dbReference type="ARBA" id="ARBA00022723"/>
    </source>
</evidence>
<evidence type="ECO:0000256" key="1">
    <source>
        <dbReference type="ARBA" id="ARBA00006040"/>
    </source>
</evidence>
<dbReference type="CDD" id="cd06455">
    <property type="entry name" value="M3A_TOP"/>
    <property type="match status" value="1"/>
</dbReference>
<sequence>MEPLHLPSEASAWPAFVAERADTNLVRARELIALAKDGTPRSAAEVLALWNDCDIALGNAAAHVSVLAEVHPDEAVRTLAEGKQQEVSRLRTDRGLDRELYEVLAAVDAAGLEADAARLLGHALRDFRRSGVDRDEQTRARLRELAERATVLGQDFARNIRDDVRSIRIAPERLAGLPQDFRDRHPADADGLVTITTDYPDVIPFRTFAHDAAARRELMVAFLNRAWPQNDALLGELLALRAEQAELLGFVDWPTFDAEVKMIGSGAAIAEFIDRIATLAAPAARRDHDALLERRREDEPDASRMDTSNASYYAELIRREQFEVDAQQVRRYFDFARVRAGLLDVTGRLFGVRYQPVTDAPVWHEDVAAFDVLRDGERIGRIYLDLHPRDGKYKHAAQFELVAGIAGRQLPEGVLVCNFPRGLMEHSDVVTLFHEFGHLLHDVLAGSQHWARFSGVATEWDFVEAPSQMLEEWAWDADVLRSFAVDAAGEPIPAELVRRMRAAKEFGKGYQTGTQMFYAALSYRLHTDRPADITALVQQLQARYDVFEYLPGTHFHASFGHLEDYTSAYYTYMWSLVIAKDLFSAFDPANLFDAAVAGRYRDTVLARGGSADAADLVADFLGRPYSFDAFARWLEQVPEPVSG</sequence>
<dbReference type="InterPro" id="IPR045090">
    <property type="entry name" value="Pept_M3A_M3B"/>
</dbReference>
<name>A0ABY7K288_9ACTN</name>
<dbReference type="PANTHER" id="PTHR11804">
    <property type="entry name" value="PROTEASE M3 THIMET OLIGOPEPTIDASE-RELATED"/>
    <property type="match status" value="1"/>
</dbReference>
<evidence type="ECO:0000256" key="7">
    <source>
        <dbReference type="RuleBase" id="RU003435"/>
    </source>
</evidence>
<dbReference type="Pfam" id="PF01432">
    <property type="entry name" value="Peptidase_M3"/>
    <property type="match status" value="1"/>
</dbReference>
<keyword evidence="5 7" id="KW-0862">Zinc</keyword>
<keyword evidence="2 7" id="KW-0645">Protease</keyword>
<organism evidence="9 10">
    <name type="scientific">Jatrophihabitans cynanchi</name>
    <dbReference type="NCBI Taxonomy" id="2944128"/>
    <lineage>
        <taxon>Bacteria</taxon>
        <taxon>Bacillati</taxon>
        <taxon>Actinomycetota</taxon>
        <taxon>Actinomycetes</taxon>
        <taxon>Jatrophihabitantales</taxon>
        <taxon>Jatrophihabitantaceae</taxon>
        <taxon>Jatrophihabitans</taxon>
    </lineage>
</organism>
<keyword evidence="3 7" id="KW-0479">Metal-binding</keyword>
<dbReference type="EMBL" id="CP097463">
    <property type="protein sequence ID" value="WAX58110.1"/>
    <property type="molecule type" value="Genomic_DNA"/>
</dbReference>
<comment type="cofactor">
    <cofactor evidence="7">
        <name>Zn(2+)</name>
        <dbReference type="ChEBI" id="CHEBI:29105"/>
    </cofactor>
    <text evidence="7">Binds 1 zinc ion.</text>
</comment>
<keyword evidence="6 7" id="KW-0482">Metalloprotease</keyword>